<comment type="pathway">
    <text evidence="4">Amino-acid biosynthesis.</text>
</comment>
<gene>
    <name evidence="6" type="ORF">BC742_0554</name>
</gene>
<proteinExistence type="predicted"/>
<keyword evidence="2" id="KW-0560">Oxidoreductase</keyword>
<dbReference type="SUPFAM" id="SSF46548">
    <property type="entry name" value="alpha-helical ferredoxin"/>
    <property type="match status" value="1"/>
</dbReference>
<reference evidence="6 7" key="1">
    <citation type="submission" date="2018-10" db="EMBL/GenBank/DDBJ databases">
        <title>Genomic Encyclopedia of Archaeal and Bacterial Type Strains, Phase II (KMG-II): from individual species to whole genera.</title>
        <authorList>
            <person name="Goeker M."/>
        </authorList>
    </citation>
    <scope>NUCLEOTIDE SEQUENCE [LARGE SCALE GENOMIC DNA]</scope>
    <source>
        <strain evidence="6 7">NSB1</strain>
    </source>
</reference>
<evidence type="ECO:0000256" key="3">
    <source>
        <dbReference type="ARBA" id="ARBA00023164"/>
    </source>
</evidence>
<evidence type="ECO:0000313" key="6">
    <source>
        <dbReference type="EMBL" id="RKT61503.1"/>
    </source>
</evidence>
<keyword evidence="7" id="KW-1185">Reference proteome</keyword>
<sequence length="471" mass="52231">MGNPKAFLTIHRQEAGYRPVHDRIEDFSEVEQTLNSADRKNQASRCMDCGVPFCHWACPVGNKQPEWQDLLYRGKWREAYMILAETCDFPEFTGRICPALCEKSCVLKLSADEPVTIRENEAAIMEAAFREGYVKPVSLKRNGKKVAVVGSGPAGLTVANRLNHKGYEVTVYEKHELPGGLLRFGIPNFKLSKVVIDRRIRLMREEGINFVLNTEIGKDIPAKDLVEKYDAVCIAIGAEVPRDLPIEGRDMKGIYFALELLGQQNRVLEGIIPQSEDLISAKGKKVLVIGGGDTGSDCVGTCNRHGAAKITQIEIMPKPPVHDNPQTPWPMYPMVLKTSSSHEEGCERRWLLNAIRFIGEKNRLKAVEVEEVTWKRDENGRMQMLPTGKKEVIDADLVFLAMGFVHPALEGIVSELGLTVDARKNIAVDSLQKSNVDKVFACGDATTGASLVVKAMAAGKKTAEAIDRYLK</sequence>
<dbReference type="AlphaFoldDB" id="A0A495WLJ0"/>
<dbReference type="GO" id="GO:0006537">
    <property type="term" value="P:glutamate biosynthetic process"/>
    <property type="evidence" value="ECO:0007669"/>
    <property type="project" value="UniProtKB-KW"/>
</dbReference>
<dbReference type="InterPro" id="IPR036188">
    <property type="entry name" value="FAD/NAD-bd_sf"/>
</dbReference>
<dbReference type="SUPFAM" id="SSF51971">
    <property type="entry name" value="Nucleotide-binding domain"/>
    <property type="match status" value="2"/>
</dbReference>
<dbReference type="RefSeq" id="WP_022601230.1">
    <property type="nucleotide sequence ID" value="NZ_KI440797.1"/>
</dbReference>
<dbReference type="Pfam" id="PF14691">
    <property type="entry name" value="Fer4_20"/>
    <property type="match status" value="1"/>
</dbReference>
<evidence type="ECO:0000256" key="2">
    <source>
        <dbReference type="ARBA" id="ARBA00023002"/>
    </source>
</evidence>
<dbReference type="PRINTS" id="PR00419">
    <property type="entry name" value="ADXRDTASE"/>
</dbReference>
<dbReference type="Pfam" id="PF07992">
    <property type="entry name" value="Pyr_redox_2"/>
    <property type="match status" value="1"/>
</dbReference>
<keyword evidence="3" id="KW-0314">Glutamate biosynthesis</keyword>
<dbReference type="InterPro" id="IPR023753">
    <property type="entry name" value="FAD/NAD-binding_dom"/>
</dbReference>
<dbReference type="OrthoDB" id="9803192at2"/>
<accession>A0A495WLJ0</accession>
<feature type="domain" description="4Fe-4S ferredoxin-type" evidence="5">
    <location>
        <begin position="36"/>
        <end position="68"/>
    </location>
</feature>
<dbReference type="NCBIfam" id="TIGR01317">
    <property type="entry name" value="GOGAT_sm_gam"/>
    <property type="match status" value="1"/>
</dbReference>
<dbReference type="InterPro" id="IPR051394">
    <property type="entry name" value="Glutamate_Synthase"/>
</dbReference>
<evidence type="ECO:0000313" key="7">
    <source>
        <dbReference type="Proteomes" id="UP000269493"/>
    </source>
</evidence>
<name>A0A495WLJ0_9BACT</name>
<dbReference type="Gene3D" id="1.10.1060.10">
    <property type="entry name" value="Alpha-helical ferredoxin"/>
    <property type="match status" value="1"/>
</dbReference>
<dbReference type="EMBL" id="RBXN01000001">
    <property type="protein sequence ID" value="RKT61503.1"/>
    <property type="molecule type" value="Genomic_DNA"/>
</dbReference>
<dbReference type="PANTHER" id="PTHR43100">
    <property type="entry name" value="GLUTAMATE SYNTHASE [NADPH] SMALL CHAIN"/>
    <property type="match status" value="1"/>
</dbReference>
<evidence type="ECO:0000259" key="5">
    <source>
        <dbReference type="PROSITE" id="PS51379"/>
    </source>
</evidence>
<evidence type="ECO:0000256" key="1">
    <source>
        <dbReference type="ARBA" id="ARBA00022605"/>
    </source>
</evidence>
<dbReference type="InterPro" id="IPR017896">
    <property type="entry name" value="4Fe4S_Fe-S-bd"/>
</dbReference>
<comment type="caution">
    <text evidence="6">The sequence shown here is derived from an EMBL/GenBank/DDBJ whole genome shotgun (WGS) entry which is preliminary data.</text>
</comment>
<dbReference type="InterPro" id="IPR006005">
    <property type="entry name" value="Glut_synth_ssu1"/>
</dbReference>
<organism evidence="6 7">
    <name type="scientific">Coprobacter fastidiosus NSB1 = JCM 33896</name>
    <dbReference type="NCBI Taxonomy" id="1349822"/>
    <lineage>
        <taxon>Bacteria</taxon>
        <taxon>Pseudomonadati</taxon>
        <taxon>Bacteroidota</taxon>
        <taxon>Bacteroidia</taxon>
        <taxon>Bacteroidales</taxon>
        <taxon>Barnesiellaceae</taxon>
        <taxon>Coprobacter</taxon>
    </lineage>
</organism>
<dbReference type="InterPro" id="IPR028261">
    <property type="entry name" value="DPD_II"/>
</dbReference>
<dbReference type="GO" id="GO:0016639">
    <property type="term" value="F:oxidoreductase activity, acting on the CH-NH2 group of donors, NAD or NADP as acceptor"/>
    <property type="evidence" value="ECO:0007669"/>
    <property type="project" value="InterPro"/>
</dbReference>
<dbReference type="Proteomes" id="UP000269493">
    <property type="component" value="Unassembled WGS sequence"/>
</dbReference>
<protein>
    <submittedName>
        <fullName evidence="6">Glutamate synthase (NADPH/NADH) small chain</fullName>
    </submittedName>
</protein>
<dbReference type="PANTHER" id="PTHR43100:SF1">
    <property type="entry name" value="GLUTAMATE SYNTHASE [NADPH] SMALL CHAIN"/>
    <property type="match status" value="1"/>
</dbReference>
<dbReference type="GeneID" id="92927700"/>
<keyword evidence="1" id="KW-0028">Amino-acid biosynthesis</keyword>
<dbReference type="PROSITE" id="PS51379">
    <property type="entry name" value="4FE4S_FER_2"/>
    <property type="match status" value="1"/>
</dbReference>
<evidence type="ECO:0000256" key="4">
    <source>
        <dbReference type="ARBA" id="ARBA00029440"/>
    </source>
</evidence>
<dbReference type="GO" id="GO:0051536">
    <property type="term" value="F:iron-sulfur cluster binding"/>
    <property type="evidence" value="ECO:0007669"/>
    <property type="project" value="InterPro"/>
</dbReference>
<dbReference type="InterPro" id="IPR009051">
    <property type="entry name" value="Helical_ferredxn"/>
</dbReference>
<dbReference type="Gene3D" id="3.50.50.60">
    <property type="entry name" value="FAD/NAD(P)-binding domain"/>
    <property type="match status" value="2"/>
</dbReference>